<dbReference type="InterPro" id="IPR022770">
    <property type="entry name" value="IucA/IucC-like_C"/>
</dbReference>
<feature type="compositionally biased region" description="Basic and acidic residues" evidence="1">
    <location>
        <begin position="298"/>
        <end position="309"/>
    </location>
</feature>
<evidence type="ECO:0000313" key="3">
    <source>
        <dbReference type="EMBL" id="MDN3711251.1"/>
    </source>
</evidence>
<dbReference type="Pfam" id="PF06276">
    <property type="entry name" value="FhuF"/>
    <property type="match status" value="1"/>
</dbReference>
<accession>A0ABT8D4C5</accession>
<dbReference type="NCBIfam" id="TIGR03951">
    <property type="entry name" value="Fe_III_red_FhuF"/>
    <property type="match status" value="1"/>
</dbReference>
<dbReference type="EMBL" id="JAUFRC010000001">
    <property type="protein sequence ID" value="MDN3711251.1"/>
    <property type="molecule type" value="Genomic_DNA"/>
</dbReference>
<sequence>MMQPQEQVKLRALLGGEHDWMLPLLAEESDIRPALRCSRIADEAVLSPLIDRFAAHQPDSPRHALVSLWSQYYFATLCLPLMAQVLANGRDRIAVGDSAVVLDGEGKPAALRIAATQAVCAPCETPLDPLLCDHLVPVTRALAALGGISDKVIWGNAAHYLEWFIGWLESRGCLPEATMAGLSRFLERDRLPDGWANPLKGAIRYEGGRAVPELRRRKVCCLRYVIPGMVTCGGLCPAPKSARRRFAHEFPSPHDRLYRGRLASPAAGMAGFRRHGRRFLAGRGQGGRQGLLSLARSAHRDLSRRDQPRARPQKRACRVPQDPSPDGPRDLCTRGGSDLVATLCRRAFPPCRPAFPRRKSAGPSGRPSGSRKRHCRFARAGDP</sequence>
<name>A0ABT8D4C5_9RHOB</name>
<feature type="region of interest" description="Disordered" evidence="1">
    <location>
        <begin position="298"/>
        <end position="333"/>
    </location>
</feature>
<proteinExistence type="predicted"/>
<dbReference type="Proteomes" id="UP001243846">
    <property type="component" value="Unassembled WGS sequence"/>
</dbReference>
<dbReference type="InterPro" id="IPR008090">
    <property type="entry name" value="Fe_iron_reduct"/>
</dbReference>
<evidence type="ECO:0000313" key="4">
    <source>
        <dbReference type="Proteomes" id="UP001243846"/>
    </source>
</evidence>
<evidence type="ECO:0000259" key="2">
    <source>
        <dbReference type="Pfam" id="PF06276"/>
    </source>
</evidence>
<gene>
    <name evidence="3" type="primary">fhuF</name>
    <name evidence="3" type="ORF">QWZ10_04310</name>
</gene>
<organism evidence="3 4">
    <name type="scientific">Paracoccus cavernae</name>
    <dbReference type="NCBI Taxonomy" id="1571207"/>
    <lineage>
        <taxon>Bacteria</taxon>
        <taxon>Pseudomonadati</taxon>
        <taxon>Pseudomonadota</taxon>
        <taxon>Alphaproteobacteria</taxon>
        <taxon>Rhodobacterales</taxon>
        <taxon>Paracoccaceae</taxon>
        <taxon>Paracoccus</taxon>
    </lineage>
</organism>
<reference evidence="4" key="1">
    <citation type="journal article" date="2019" name="Int. J. Syst. Evol. Microbiol.">
        <title>The Global Catalogue of Microorganisms (GCM) 10K type strain sequencing project: providing services to taxonomists for standard genome sequencing and annotation.</title>
        <authorList>
            <consortium name="The Broad Institute Genomics Platform"/>
            <consortium name="The Broad Institute Genome Sequencing Center for Infectious Disease"/>
            <person name="Wu L."/>
            <person name="Ma J."/>
        </authorList>
    </citation>
    <scope>NUCLEOTIDE SEQUENCE [LARGE SCALE GENOMIC DNA]</scope>
    <source>
        <strain evidence="4">CECT 8482</strain>
    </source>
</reference>
<keyword evidence="4" id="KW-1185">Reference proteome</keyword>
<comment type="caution">
    <text evidence="3">The sequence shown here is derived from an EMBL/GenBank/DDBJ whole genome shotgun (WGS) entry which is preliminary data.</text>
</comment>
<feature type="region of interest" description="Disordered" evidence="1">
    <location>
        <begin position="351"/>
        <end position="383"/>
    </location>
</feature>
<feature type="domain" description="Aerobactin siderophore biosynthesis IucA/IucC-like C-terminal" evidence="2">
    <location>
        <begin position="67"/>
        <end position="202"/>
    </location>
</feature>
<evidence type="ECO:0000256" key="1">
    <source>
        <dbReference type="SAM" id="MobiDB-lite"/>
    </source>
</evidence>
<protein>
    <submittedName>
        <fullName evidence="3">Siderophore-iron reductase FhuF</fullName>
    </submittedName>
</protein>